<evidence type="ECO:0000313" key="3">
    <source>
        <dbReference type="RefSeq" id="XP_021863720.1"/>
    </source>
</evidence>
<dbReference type="GeneID" id="110802588"/>
<protein>
    <submittedName>
        <fullName evidence="3">LIMR family protein Os06g0128200</fullName>
    </submittedName>
</protein>
<reference evidence="3" key="2">
    <citation type="submission" date="2025-08" db="UniProtKB">
        <authorList>
            <consortium name="RefSeq"/>
        </authorList>
    </citation>
    <scope>IDENTIFICATION</scope>
    <source>
        <tissue evidence="3">Leaf</tissue>
    </source>
</reference>
<reference evidence="2" key="1">
    <citation type="journal article" date="2021" name="Nat. Commun.">
        <title>Genomic analyses provide insights into spinach domestication and the genetic basis of agronomic traits.</title>
        <authorList>
            <person name="Cai X."/>
            <person name="Sun X."/>
            <person name="Xu C."/>
            <person name="Sun H."/>
            <person name="Wang X."/>
            <person name="Ge C."/>
            <person name="Zhang Z."/>
            <person name="Wang Q."/>
            <person name="Fei Z."/>
            <person name="Jiao C."/>
            <person name="Wang Q."/>
        </authorList>
    </citation>
    <scope>NUCLEOTIDE SEQUENCE [LARGE SCALE GENOMIC DNA]</scope>
    <source>
        <strain evidence="2">cv. Varoflay</strain>
    </source>
</reference>
<dbReference type="RefSeq" id="XP_021863720.1">
    <property type="nucleotide sequence ID" value="XM_022008028.2"/>
</dbReference>
<dbReference type="Proteomes" id="UP000813463">
    <property type="component" value="Chromosome 4"/>
</dbReference>
<gene>
    <name evidence="3" type="primary">LOC110802588</name>
</gene>
<keyword evidence="1" id="KW-1133">Transmembrane helix</keyword>
<keyword evidence="2" id="KW-1185">Reference proteome</keyword>
<keyword evidence="1" id="KW-0812">Transmembrane</keyword>
<dbReference type="AlphaFoldDB" id="A0A9R0JBX9"/>
<organism evidence="2 3">
    <name type="scientific">Spinacia oleracea</name>
    <name type="common">Spinach</name>
    <dbReference type="NCBI Taxonomy" id="3562"/>
    <lineage>
        <taxon>Eukaryota</taxon>
        <taxon>Viridiplantae</taxon>
        <taxon>Streptophyta</taxon>
        <taxon>Embryophyta</taxon>
        <taxon>Tracheophyta</taxon>
        <taxon>Spermatophyta</taxon>
        <taxon>Magnoliopsida</taxon>
        <taxon>eudicotyledons</taxon>
        <taxon>Gunneridae</taxon>
        <taxon>Pentapetalae</taxon>
        <taxon>Caryophyllales</taxon>
        <taxon>Chenopodiaceae</taxon>
        <taxon>Chenopodioideae</taxon>
        <taxon>Anserineae</taxon>
        <taxon>Spinacia</taxon>
    </lineage>
</organism>
<keyword evidence="1" id="KW-0472">Membrane</keyword>
<proteinExistence type="predicted"/>
<feature type="transmembrane region" description="Helical" evidence="1">
    <location>
        <begin position="12"/>
        <end position="32"/>
    </location>
</feature>
<evidence type="ECO:0000313" key="2">
    <source>
        <dbReference type="Proteomes" id="UP000813463"/>
    </source>
</evidence>
<accession>A0A9R0JBX9</accession>
<evidence type="ECO:0000256" key="1">
    <source>
        <dbReference type="SAM" id="Phobius"/>
    </source>
</evidence>
<name>A0A9R0JBX9_SPIOL</name>
<sequence>MVGHGPWAYQEFKRFTTPFVAMGISRGILIIGISYEDLEEMYRQGDKAETTWAFTVLGYLGKLIMEILGYSTIREINPSPLRR</sequence>
<dbReference type="KEGG" id="soe:110802588"/>